<evidence type="ECO:0000313" key="1">
    <source>
        <dbReference type="EMBL" id="KRZ68507.1"/>
    </source>
</evidence>
<comment type="caution">
    <text evidence="1">The sequence shown here is derived from an EMBL/GenBank/DDBJ whole genome shotgun (WGS) entry which is preliminary data.</text>
</comment>
<accession>A0A0V1M9F8</accession>
<gene>
    <name evidence="1" type="ORF">T10_13481</name>
</gene>
<protein>
    <submittedName>
        <fullName evidence="1">Uncharacterized protein</fullName>
    </submittedName>
</protein>
<evidence type="ECO:0000313" key="2">
    <source>
        <dbReference type="Proteomes" id="UP000054843"/>
    </source>
</evidence>
<name>A0A0V1M9F8_9BILA</name>
<reference evidence="1 2" key="1">
    <citation type="submission" date="2015-01" db="EMBL/GenBank/DDBJ databases">
        <title>Evolution of Trichinella species and genotypes.</title>
        <authorList>
            <person name="Korhonen P.K."/>
            <person name="Edoardo P."/>
            <person name="Giuseppe L.R."/>
            <person name="Gasser R.B."/>
        </authorList>
    </citation>
    <scope>NUCLEOTIDE SEQUENCE [LARGE SCALE GENOMIC DNA]</scope>
    <source>
        <strain evidence="1">ISS1980</strain>
    </source>
</reference>
<organism evidence="1 2">
    <name type="scientific">Trichinella papuae</name>
    <dbReference type="NCBI Taxonomy" id="268474"/>
    <lineage>
        <taxon>Eukaryota</taxon>
        <taxon>Metazoa</taxon>
        <taxon>Ecdysozoa</taxon>
        <taxon>Nematoda</taxon>
        <taxon>Enoplea</taxon>
        <taxon>Dorylaimia</taxon>
        <taxon>Trichinellida</taxon>
        <taxon>Trichinellidae</taxon>
        <taxon>Trichinella</taxon>
    </lineage>
</organism>
<dbReference type="Proteomes" id="UP000054843">
    <property type="component" value="Unassembled WGS sequence"/>
</dbReference>
<sequence length="122" mass="14689">MMHINRAFAEIFHFLDRTTARTSQSHFYVVRVARYMDGHFVEVLHNSPNRWWWNESSFKKRQCKQFVDVVFEQLLVPLFRLLISNHRIQLLPDLRIAIAAVFPVHSAQSHNHQFDYMSYDKI</sequence>
<dbReference type="AlphaFoldDB" id="A0A0V1M9F8"/>
<proteinExistence type="predicted"/>
<keyword evidence="2" id="KW-1185">Reference proteome</keyword>
<dbReference type="EMBL" id="JYDO01000163">
    <property type="protein sequence ID" value="KRZ68507.1"/>
    <property type="molecule type" value="Genomic_DNA"/>
</dbReference>